<protein>
    <submittedName>
        <fullName evidence="1">Uncharacterized protein</fullName>
    </submittedName>
</protein>
<accession>A0AA88THT7</accession>
<keyword evidence="2" id="KW-1185">Reference proteome</keyword>
<sequence length="67" mass="7682">MSSVTVLFQLEELKSATERTGAERKEHHCEQLPIPIALTLLFDSQYCYKRAACLSKRSLEEKLRVGK</sequence>
<name>A0AA88THT7_9TELE</name>
<dbReference type="Proteomes" id="UP001187343">
    <property type="component" value="Unassembled WGS sequence"/>
</dbReference>
<evidence type="ECO:0000313" key="1">
    <source>
        <dbReference type="EMBL" id="KAK2878517.1"/>
    </source>
</evidence>
<evidence type="ECO:0000313" key="2">
    <source>
        <dbReference type="Proteomes" id="UP001187343"/>
    </source>
</evidence>
<comment type="caution">
    <text evidence="1">The sequence shown here is derived from an EMBL/GenBank/DDBJ whole genome shotgun (WGS) entry which is preliminary data.</text>
</comment>
<dbReference type="AlphaFoldDB" id="A0AA88THT7"/>
<reference evidence="1" key="1">
    <citation type="submission" date="2023-08" db="EMBL/GenBank/DDBJ databases">
        <title>Chromosome-level Genome Assembly of mud carp (Cirrhinus molitorella).</title>
        <authorList>
            <person name="Liu H."/>
        </authorList>
    </citation>
    <scope>NUCLEOTIDE SEQUENCE</scope>
    <source>
        <strain evidence="1">Prfri</strain>
        <tissue evidence="1">Muscle</tissue>
    </source>
</reference>
<dbReference type="EMBL" id="JAUYZG010000019">
    <property type="protein sequence ID" value="KAK2878517.1"/>
    <property type="molecule type" value="Genomic_DNA"/>
</dbReference>
<proteinExistence type="predicted"/>
<gene>
    <name evidence="1" type="ORF">Q8A67_019308</name>
</gene>
<organism evidence="1 2">
    <name type="scientific">Cirrhinus molitorella</name>
    <name type="common">mud carp</name>
    <dbReference type="NCBI Taxonomy" id="172907"/>
    <lineage>
        <taxon>Eukaryota</taxon>
        <taxon>Metazoa</taxon>
        <taxon>Chordata</taxon>
        <taxon>Craniata</taxon>
        <taxon>Vertebrata</taxon>
        <taxon>Euteleostomi</taxon>
        <taxon>Actinopterygii</taxon>
        <taxon>Neopterygii</taxon>
        <taxon>Teleostei</taxon>
        <taxon>Ostariophysi</taxon>
        <taxon>Cypriniformes</taxon>
        <taxon>Cyprinidae</taxon>
        <taxon>Labeoninae</taxon>
        <taxon>Labeonini</taxon>
        <taxon>Cirrhinus</taxon>
    </lineage>
</organism>